<gene>
    <name evidence="2" type="ordered locus">Psta_2200</name>
</gene>
<dbReference type="KEGG" id="psl:Psta_2200"/>
<dbReference type="Pfam" id="PF07643">
    <property type="entry name" value="DUF1598"/>
    <property type="match status" value="1"/>
</dbReference>
<evidence type="ECO:0000313" key="3">
    <source>
        <dbReference type="Proteomes" id="UP000001887"/>
    </source>
</evidence>
<keyword evidence="1" id="KW-0732">Signal</keyword>
<dbReference type="EMBL" id="CP001848">
    <property type="protein sequence ID" value="ADB16871.1"/>
    <property type="molecule type" value="Genomic_DNA"/>
</dbReference>
<dbReference type="eggNOG" id="COG1450">
    <property type="taxonomic scope" value="Bacteria"/>
</dbReference>
<dbReference type="Proteomes" id="UP000001887">
    <property type="component" value="Chromosome"/>
</dbReference>
<dbReference type="HOGENOM" id="CLU_034069_0_0_0"/>
<evidence type="ECO:0000313" key="2">
    <source>
        <dbReference type="EMBL" id="ADB16871.1"/>
    </source>
</evidence>
<feature type="signal peptide" evidence="1">
    <location>
        <begin position="1"/>
        <end position="27"/>
    </location>
</feature>
<keyword evidence="3" id="KW-1185">Reference proteome</keyword>
<dbReference type="AlphaFoldDB" id="D2R2N1"/>
<reference evidence="2 3" key="1">
    <citation type="journal article" date="2009" name="Stand. Genomic Sci.">
        <title>Complete genome sequence of Pirellula staleyi type strain (ATCC 27377).</title>
        <authorList>
            <person name="Clum A."/>
            <person name="Tindall B.J."/>
            <person name="Sikorski J."/>
            <person name="Ivanova N."/>
            <person name="Mavrommatis K."/>
            <person name="Lucas S."/>
            <person name="Glavina del Rio T."/>
            <person name="Nolan M."/>
            <person name="Chen F."/>
            <person name="Tice H."/>
            <person name="Pitluck S."/>
            <person name="Cheng J.F."/>
            <person name="Chertkov O."/>
            <person name="Brettin T."/>
            <person name="Han C."/>
            <person name="Detter J.C."/>
            <person name="Kuske C."/>
            <person name="Bruce D."/>
            <person name="Goodwin L."/>
            <person name="Ovchinikova G."/>
            <person name="Pati A."/>
            <person name="Mikhailova N."/>
            <person name="Chen A."/>
            <person name="Palaniappan K."/>
            <person name="Land M."/>
            <person name="Hauser L."/>
            <person name="Chang Y.J."/>
            <person name="Jeffries C.D."/>
            <person name="Chain P."/>
            <person name="Rohde M."/>
            <person name="Goker M."/>
            <person name="Bristow J."/>
            <person name="Eisen J.A."/>
            <person name="Markowitz V."/>
            <person name="Hugenholtz P."/>
            <person name="Kyrpides N.C."/>
            <person name="Klenk H.P."/>
            <person name="Lapidus A."/>
        </authorList>
    </citation>
    <scope>NUCLEOTIDE SEQUENCE [LARGE SCALE GENOMIC DNA]</scope>
    <source>
        <strain evidence="3">ATCC 27377 / DSM 6068 / ICPB 4128</strain>
    </source>
</reference>
<proteinExistence type="predicted"/>
<name>D2R2N1_PIRSD</name>
<dbReference type="InterPro" id="IPR011487">
    <property type="entry name" value="DUF1598"/>
</dbReference>
<evidence type="ECO:0008006" key="4">
    <source>
        <dbReference type="Google" id="ProtNLM"/>
    </source>
</evidence>
<evidence type="ECO:0000256" key="1">
    <source>
        <dbReference type="SAM" id="SignalP"/>
    </source>
</evidence>
<accession>D2R2N1</accession>
<sequence length="581" mass="62831" precursor="true">MESFWTRRVARYFASLALLIAAATSSAADPASDLEAHLAAGEFAPARALASASDGDVRDAMLAKIAAAQVAAGARIAAAETTFDIASDSMRNAAWSQIANARFSPGATAPGARGGGAQADFDPLIELITSTISPTSWDEVGGPGSIDGFAGGVYVDPAGLMKRVDESASRSLAMVRRDAATGSKAERTAGDPRRESILRMVSITRLEREIAMRLSLGQPLDESMRTLAGMRRVKYLLVYPETGDIVLAGPAGDWRSDVESRMVSTTTGEPIVMLDDFVVLLRHALSKEGVFGCSITPRREGLESIQQTMTKWSANPLKNAREREKWLGDLRSSLGKQDVTVYGIDPRTQVARLLVEADYRMKLVGMGLEPGVLGVESYLSSIELGPGEAPPPMSVLRWYFTLHHDAVVATEARDAFALKGSSVQVLSENELLTLKGERVHTGKSEELNTRFARSFTKQFDALAAKYPAYAHLRNVFDLTVMSTVIDSHNLPELVAWQPTVFAPGGAYEPEISVAPKEVDSIINYRVLNAKHVVAGVSGGVTVDPRKLATPKAVETDTYGLISADRSQNEPRALSRHQWWWD</sequence>
<dbReference type="OrthoDB" id="233246at2"/>
<protein>
    <recommendedName>
        <fullName evidence="4">DUF1598 domain-containing protein</fullName>
    </recommendedName>
</protein>
<feature type="chain" id="PRO_5003036012" description="DUF1598 domain-containing protein" evidence="1">
    <location>
        <begin position="28"/>
        <end position="581"/>
    </location>
</feature>
<organism evidence="2 3">
    <name type="scientific">Pirellula staleyi (strain ATCC 27377 / DSM 6068 / ICPB 4128)</name>
    <name type="common">Pirella staleyi</name>
    <dbReference type="NCBI Taxonomy" id="530564"/>
    <lineage>
        <taxon>Bacteria</taxon>
        <taxon>Pseudomonadati</taxon>
        <taxon>Planctomycetota</taxon>
        <taxon>Planctomycetia</taxon>
        <taxon>Pirellulales</taxon>
        <taxon>Pirellulaceae</taxon>
        <taxon>Pirellula</taxon>
    </lineage>
</organism>